<evidence type="ECO:0000313" key="4">
    <source>
        <dbReference type="Proteomes" id="UP000242875"/>
    </source>
</evidence>
<organism evidence="3 4">
    <name type="scientific">Bifiguratus adelaidae</name>
    <dbReference type="NCBI Taxonomy" id="1938954"/>
    <lineage>
        <taxon>Eukaryota</taxon>
        <taxon>Fungi</taxon>
        <taxon>Fungi incertae sedis</taxon>
        <taxon>Mucoromycota</taxon>
        <taxon>Mucoromycotina</taxon>
        <taxon>Endogonomycetes</taxon>
        <taxon>Endogonales</taxon>
        <taxon>Endogonales incertae sedis</taxon>
        <taxon>Bifiguratus</taxon>
    </lineage>
</organism>
<dbReference type="Proteomes" id="UP000242875">
    <property type="component" value="Unassembled WGS sequence"/>
</dbReference>
<feature type="compositionally biased region" description="Basic and acidic residues" evidence="1">
    <location>
        <begin position="94"/>
        <end position="139"/>
    </location>
</feature>
<gene>
    <name evidence="3" type="ORF">BZG36_03342</name>
</gene>
<proteinExistence type="predicted"/>
<dbReference type="EMBL" id="MVBO01000127">
    <property type="protein sequence ID" value="OZJ02752.1"/>
    <property type="molecule type" value="Genomic_DNA"/>
</dbReference>
<dbReference type="InterPro" id="IPR039333">
    <property type="entry name" value="PYM1"/>
</dbReference>
<name>A0A261XWM5_9FUNG</name>
<dbReference type="GO" id="GO:0003723">
    <property type="term" value="F:RNA binding"/>
    <property type="evidence" value="ECO:0007669"/>
    <property type="project" value="TreeGrafter"/>
</dbReference>
<dbReference type="InterPro" id="IPR036348">
    <property type="entry name" value="WIBG_N_sf"/>
</dbReference>
<feature type="domain" description="WIBG Mago-binding" evidence="2">
    <location>
        <begin position="35"/>
        <end position="61"/>
    </location>
</feature>
<dbReference type="GO" id="GO:0005737">
    <property type="term" value="C:cytoplasm"/>
    <property type="evidence" value="ECO:0007669"/>
    <property type="project" value="TreeGrafter"/>
</dbReference>
<sequence>MEGPPQLSQANQSPKFEVLAFALMSTASGIVATGGERIVPASRRPDGTLRKEIRIRPGYIPQEDVAKYTNDRIEGAKSPRTVPGAVPGAPIKVQAEKKSKNQKRNEKEKAAKTSGVEEKATAPVKDQVEEEPKMEADPAKRKRALEKKIRQIEQLKEKQAQGGTLLPEQTEKISKLDELMKELEALSL</sequence>
<dbReference type="OrthoDB" id="21625at2759"/>
<dbReference type="InterPro" id="IPR015362">
    <property type="entry name" value="WIBG_mago-bd"/>
</dbReference>
<keyword evidence="4" id="KW-1185">Reference proteome</keyword>
<dbReference type="SUPFAM" id="SSF101931">
    <property type="entry name" value="Pym (Within the bgcn gene intron protein, WIBG), N-terminal domain"/>
    <property type="match status" value="1"/>
</dbReference>
<dbReference type="Pfam" id="PF09282">
    <property type="entry name" value="Mago-bind"/>
    <property type="match status" value="1"/>
</dbReference>
<comment type="caution">
    <text evidence="3">The sequence shown here is derived from an EMBL/GenBank/DDBJ whole genome shotgun (WGS) entry which is preliminary data.</text>
</comment>
<evidence type="ECO:0000256" key="1">
    <source>
        <dbReference type="SAM" id="MobiDB-lite"/>
    </source>
</evidence>
<evidence type="ECO:0000313" key="3">
    <source>
        <dbReference type="EMBL" id="OZJ02752.1"/>
    </source>
</evidence>
<dbReference type="PANTHER" id="PTHR22959:SF0">
    <property type="entry name" value="PARTNER OF Y14 AND MAGO"/>
    <property type="match status" value="1"/>
</dbReference>
<protein>
    <recommendedName>
        <fullName evidence="2">WIBG Mago-binding domain-containing protein</fullName>
    </recommendedName>
</protein>
<dbReference type="SMART" id="SM01273">
    <property type="entry name" value="Mago-bind"/>
    <property type="match status" value="1"/>
</dbReference>
<accession>A0A261XWM5</accession>
<dbReference type="AlphaFoldDB" id="A0A261XWM5"/>
<feature type="region of interest" description="Disordered" evidence="1">
    <location>
        <begin position="75"/>
        <end position="147"/>
    </location>
</feature>
<evidence type="ECO:0000259" key="2">
    <source>
        <dbReference type="SMART" id="SM01273"/>
    </source>
</evidence>
<dbReference type="GO" id="GO:0035145">
    <property type="term" value="C:exon-exon junction complex"/>
    <property type="evidence" value="ECO:0007669"/>
    <property type="project" value="TreeGrafter"/>
</dbReference>
<reference evidence="3 4" key="1">
    <citation type="journal article" date="2017" name="Mycologia">
        <title>Bifiguratus adelaidae, gen. et sp. nov., a new member of Mucoromycotina in endophytic and soil-dwelling habitats.</title>
        <authorList>
            <person name="Torres-Cruz T.J."/>
            <person name="Billingsley Tobias T.L."/>
            <person name="Almatruk M."/>
            <person name="Hesse C."/>
            <person name="Kuske C.R."/>
            <person name="Desiro A."/>
            <person name="Benucci G.M."/>
            <person name="Bonito G."/>
            <person name="Stajich J.E."/>
            <person name="Dunlap C."/>
            <person name="Arnold A.E."/>
            <person name="Porras-Alfaro A."/>
        </authorList>
    </citation>
    <scope>NUCLEOTIDE SEQUENCE [LARGE SCALE GENOMIC DNA]</scope>
    <source>
        <strain evidence="3 4">AZ0501</strain>
    </source>
</reference>
<dbReference type="GO" id="GO:1903259">
    <property type="term" value="P:exon-exon junction complex disassembly"/>
    <property type="evidence" value="ECO:0007669"/>
    <property type="project" value="InterPro"/>
</dbReference>
<dbReference type="PANTHER" id="PTHR22959">
    <property type="entry name" value="PYM PROTEIN"/>
    <property type="match status" value="1"/>
</dbReference>